<name>A0A3M6TG06_POCDA</name>
<dbReference type="FunFam" id="2.30.29.30:FF:000135">
    <property type="entry name" value="Myotubularin related protein 6"/>
    <property type="match status" value="1"/>
</dbReference>
<dbReference type="AlphaFoldDB" id="A0A3M6TG06"/>
<feature type="domain" description="FYVE-type" evidence="14">
    <location>
        <begin position="725"/>
        <end position="785"/>
    </location>
</feature>
<organism evidence="16 17">
    <name type="scientific">Pocillopora damicornis</name>
    <name type="common">Cauliflower coral</name>
    <name type="synonym">Millepora damicornis</name>
    <dbReference type="NCBI Taxonomy" id="46731"/>
    <lineage>
        <taxon>Eukaryota</taxon>
        <taxon>Metazoa</taxon>
        <taxon>Cnidaria</taxon>
        <taxon>Anthozoa</taxon>
        <taxon>Hexacorallia</taxon>
        <taxon>Scleractinia</taxon>
        <taxon>Astrocoeniina</taxon>
        <taxon>Pocilloporidae</taxon>
        <taxon>Pocillopora</taxon>
    </lineage>
</organism>
<dbReference type="InterPro" id="IPR048994">
    <property type="entry name" value="PH-GRAM_MTMR6-9"/>
</dbReference>
<evidence type="ECO:0000313" key="16">
    <source>
        <dbReference type="EMBL" id="RMX40271.1"/>
    </source>
</evidence>
<evidence type="ECO:0000256" key="6">
    <source>
        <dbReference type="ARBA" id="ARBA00022801"/>
    </source>
</evidence>
<evidence type="ECO:0000256" key="7">
    <source>
        <dbReference type="ARBA" id="ARBA00022833"/>
    </source>
</evidence>
<evidence type="ECO:0000256" key="1">
    <source>
        <dbReference type="ARBA" id="ARBA00004370"/>
    </source>
</evidence>
<comment type="similarity">
    <text evidence="2">Belongs to the protein-tyrosine phosphatase family. Non-receptor class myotubularin subfamily.</text>
</comment>
<dbReference type="Pfam" id="PF01363">
    <property type="entry name" value="FYVE"/>
    <property type="match status" value="1"/>
</dbReference>
<feature type="binding site" evidence="12">
    <location>
        <begin position="358"/>
        <end position="364"/>
    </location>
    <ligand>
        <name>substrate</name>
    </ligand>
</feature>
<protein>
    <recommendedName>
        <fullName evidence="3">phosphatidylinositol-3,5-bisphosphate 3-phosphatase</fullName>
        <ecNumber evidence="3">3.1.3.95</ecNumber>
    </recommendedName>
    <alternativeName>
        <fullName evidence="10">Phosphatidylinositol-3,5-bisphosphate 3-phosphatase</fullName>
    </alternativeName>
</protein>
<dbReference type="GO" id="GO:0016020">
    <property type="term" value="C:membrane"/>
    <property type="evidence" value="ECO:0007669"/>
    <property type="project" value="UniProtKB-SubCell"/>
</dbReference>
<evidence type="ECO:0000256" key="11">
    <source>
        <dbReference type="PIRSR" id="PIRSR630564-1"/>
    </source>
</evidence>
<keyword evidence="6" id="KW-0378">Hydrolase</keyword>
<dbReference type="InterPro" id="IPR013083">
    <property type="entry name" value="Znf_RING/FYVE/PHD"/>
</dbReference>
<dbReference type="InterPro" id="IPR029021">
    <property type="entry name" value="Prot-tyrosine_phosphatase-like"/>
</dbReference>
<dbReference type="SUPFAM" id="SSF57903">
    <property type="entry name" value="FYVE/PHD zinc finger"/>
    <property type="match status" value="1"/>
</dbReference>
<sequence length="788" mass="89203">MAAGGGWIRGVRLKEEFFVSGMDLIKTPKIENVRLMTKNGKRKVAVGNLYLTATHLIFVDPDCSKETWILHSHIASVEKLPLTAAGSPLKIRCKTFLIVTFVVSRDRDGQEIYTSLLQLSKPEKLEDLYAFSYNPQSEQLTRSAGWALFDIKSEYARMGLPNNEWCCSHINKDYKVCDTYPSVLYLPSAASNSVLIGSSRFRSRGRLPALSYLYRNTKAAICRCSQPLSGFNSRCQEDENLIQAISKATPDAKYVYIVDTRPKINAMANKAAGKGYESTDFYENVKFQFVGIENIHVMRQSLQKMIELVCETPDLTAKALANGLDNCGWMKHIKAVLDTSVFIAKAVVEEKVSVVVHCSDGWDRTAQTCSLASIILDPYYRTMHGFQVLIEKEWLAFGHKFTERCGFLQSDIKETSPVFLQFLEGVWQLQEQFPFAFQFNERFLLTIHDHLYSCQFGTFLGNCERERKEHSLPEKTYSLWGYMWQNISDYANPLYMGGKNELLWPSTSPQALKFWRSMYNRHENDVHPRETVMDALSSIIDHNDSLQDHIKFLSSVSIVCELSYRSELGIKPYALRMKCRSSFGYGRGRCLSSPQQRVEMMKTLANPTSDSENNTEMMDSLEMKCLSTQRESPSDSSQELASLENSVNSMDLKTTLKNNSLLNSHVNDSSSLPFLSAGEASSASQESGSGGLVPDQLQKSLKRQGLTVNDLLQSAPPFALEWKSVRDVFQCSTCSSPIDSLSRKYHCWNCGEVFCKRCIDKQCSLPGHYSDNRVPVCKKCYKVLKKIK</sequence>
<feature type="active site" description="Phosphocysteine intermediate" evidence="11">
    <location>
        <position position="358"/>
    </location>
</feature>
<comment type="caution">
    <text evidence="16">The sequence shown here is derived from an EMBL/GenBank/DDBJ whole genome shotgun (WGS) entry which is preliminary data.</text>
</comment>
<dbReference type="InterPro" id="IPR000306">
    <property type="entry name" value="Znf_FYVE"/>
</dbReference>
<dbReference type="Gene3D" id="2.30.29.30">
    <property type="entry name" value="Pleckstrin-homology domain (PH domain)/Phosphotyrosine-binding domain (PTB)"/>
    <property type="match status" value="1"/>
</dbReference>
<keyword evidence="17" id="KW-1185">Reference proteome</keyword>
<evidence type="ECO:0000256" key="5">
    <source>
        <dbReference type="ARBA" id="ARBA00022771"/>
    </source>
</evidence>
<keyword evidence="4" id="KW-0479">Metal-binding</keyword>
<keyword evidence="9" id="KW-0472">Membrane</keyword>
<keyword evidence="8" id="KW-0443">Lipid metabolism</keyword>
<dbReference type="SMART" id="SM00404">
    <property type="entry name" value="PTPc_motif"/>
    <property type="match status" value="1"/>
</dbReference>
<evidence type="ECO:0000256" key="2">
    <source>
        <dbReference type="ARBA" id="ARBA00007471"/>
    </source>
</evidence>
<keyword evidence="5 13" id="KW-0863">Zinc-finger</keyword>
<dbReference type="PANTHER" id="PTHR10807">
    <property type="entry name" value="MYOTUBULARIN-RELATED"/>
    <property type="match status" value="1"/>
</dbReference>
<evidence type="ECO:0000259" key="15">
    <source>
        <dbReference type="PROSITE" id="PS51339"/>
    </source>
</evidence>
<dbReference type="InterPro" id="IPR010569">
    <property type="entry name" value="Myotubularin-like_Pase_dom"/>
</dbReference>
<accession>A0A3M6TG06</accession>
<dbReference type="PROSITE" id="PS00383">
    <property type="entry name" value="TYR_PHOSPHATASE_1"/>
    <property type="match status" value="1"/>
</dbReference>
<dbReference type="GO" id="GO:0008270">
    <property type="term" value="F:zinc ion binding"/>
    <property type="evidence" value="ECO:0007669"/>
    <property type="project" value="UniProtKB-KW"/>
</dbReference>
<dbReference type="GO" id="GO:0052629">
    <property type="term" value="F:phosphatidylinositol-3,5-bisphosphate 3-phosphatase activity"/>
    <property type="evidence" value="ECO:0007669"/>
    <property type="project" value="UniProtKB-EC"/>
</dbReference>
<dbReference type="InterPro" id="IPR030564">
    <property type="entry name" value="Myotubularin"/>
</dbReference>
<dbReference type="PANTHER" id="PTHR10807:SF8">
    <property type="entry name" value="PHOSPHATIDYLINOSITOL-3-PHOSPHATE PHOSPHATASE"/>
    <property type="match status" value="1"/>
</dbReference>
<dbReference type="GO" id="GO:0005737">
    <property type="term" value="C:cytoplasm"/>
    <property type="evidence" value="ECO:0007669"/>
    <property type="project" value="TreeGrafter"/>
</dbReference>
<evidence type="ECO:0000256" key="12">
    <source>
        <dbReference type="PIRSR" id="PIRSR630564-2"/>
    </source>
</evidence>
<dbReference type="STRING" id="46731.A0A3M6TG06"/>
<dbReference type="GO" id="GO:0046856">
    <property type="term" value="P:phosphatidylinositol dephosphorylation"/>
    <property type="evidence" value="ECO:0007669"/>
    <property type="project" value="TreeGrafter"/>
</dbReference>
<feature type="domain" description="Myotubularin phosphatase" evidence="15">
    <location>
        <begin position="145"/>
        <end position="519"/>
    </location>
</feature>
<evidence type="ECO:0000256" key="4">
    <source>
        <dbReference type="ARBA" id="ARBA00022723"/>
    </source>
</evidence>
<dbReference type="InterPro" id="IPR017455">
    <property type="entry name" value="Znf_FYVE-rel"/>
</dbReference>
<comment type="subcellular location">
    <subcellularLocation>
        <location evidence="1">Membrane</location>
    </subcellularLocation>
</comment>
<evidence type="ECO:0000256" key="9">
    <source>
        <dbReference type="ARBA" id="ARBA00023136"/>
    </source>
</evidence>
<keyword evidence="7" id="KW-0862">Zinc</keyword>
<evidence type="ECO:0000256" key="3">
    <source>
        <dbReference type="ARBA" id="ARBA00012903"/>
    </source>
</evidence>
<reference evidence="16 17" key="1">
    <citation type="journal article" date="2018" name="Sci. Rep.">
        <title>Comparative analysis of the Pocillopora damicornis genome highlights role of immune system in coral evolution.</title>
        <authorList>
            <person name="Cunning R."/>
            <person name="Bay R.A."/>
            <person name="Gillette P."/>
            <person name="Baker A.C."/>
            <person name="Traylor-Knowles N."/>
        </authorList>
    </citation>
    <scope>NUCLEOTIDE SEQUENCE [LARGE SCALE GENOMIC DNA]</scope>
    <source>
        <strain evidence="16">RSMAS</strain>
        <tissue evidence="16">Whole animal</tissue>
    </source>
</reference>
<dbReference type="CDD" id="cd13210">
    <property type="entry name" value="PH-GRAM_MTMR6-like"/>
    <property type="match status" value="1"/>
</dbReference>
<evidence type="ECO:0000256" key="8">
    <source>
        <dbReference type="ARBA" id="ARBA00023098"/>
    </source>
</evidence>
<dbReference type="EC" id="3.1.3.95" evidence="3"/>
<dbReference type="Pfam" id="PF21098">
    <property type="entry name" value="PH-GRAM_MTMR6-like"/>
    <property type="match status" value="1"/>
</dbReference>
<evidence type="ECO:0000256" key="13">
    <source>
        <dbReference type="PROSITE-ProRule" id="PRU00091"/>
    </source>
</evidence>
<feature type="binding site" evidence="12">
    <location>
        <begin position="294"/>
        <end position="295"/>
    </location>
    <ligand>
        <name>substrate</name>
    </ligand>
</feature>
<dbReference type="SMART" id="SM00064">
    <property type="entry name" value="FYVE"/>
    <property type="match status" value="1"/>
</dbReference>
<dbReference type="PROSITE" id="PS51339">
    <property type="entry name" value="PPASE_MYOTUBULARIN"/>
    <property type="match status" value="1"/>
</dbReference>
<dbReference type="CDD" id="cd15738">
    <property type="entry name" value="FYVE_MTMR_unchar"/>
    <property type="match status" value="1"/>
</dbReference>
<proteinExistence type="inferred from homology"/>
<dbReference type="InterPro" id="IPR003595">
    <property type="entry name" value="Tyr_Pase_cat"/>
</dbReference>
<dbReference type="PROSITE" id="PS50178">
    <property type="entry name" value="ZF_FYVE"/>
    <property type="match status" value="1"/>
</dbReference>
<gene>
    <name evidence="16" type="ORF">pdam_00008689</name>
</gene>
<dbReference type="InterPro" id="IPR016130">
    <property type="entry name" value="Tyr_Pase_AS"/>
</dbReference>
<evidence type="ECO:0000259" key="14">
    <source>
        <dbReference type="PROSITE" id="PS50178"/>
    </source>
</evidence>
<dbReference type="Gene3D" id="3.30.40.10">
    <property type="entry name" value="Zinc/RING finger domain, C3HC4 (zinc finger)"/>
    <property type="match status" value="1"/>
</dbReference>
<dbReference type="EMBL" id="RCHS01003667">
    <property type="protein sequence ID" value="RMX40271.1"/>
    <property type="molecule type" value="Genomic_DNA"/>
</dbReference>
<evidence type="ECO:0000256" key="10">
    <source>
        <dbReference type="ARBA" id="ARBA00032571"/>
    </source>
</evidence>
<dbReference type="OrthoDB" id="271628at2759"/>
<dbReference type="InterPro" id="IPR011011">
    <property type="entry name" value="Znf_FYVE_PHD"/>
</dbReference>
<dbReference type="InterPro" id="IPR011993">
    <property type="entry name" value="PH-like_dom_sf"/>
</dbReference>
<dbReference type="Proteomes" id="UP000275408">
    <property type="component" value="Unassembled WGS sequence"/>
</dbReference>
<dbReference type="GO" id="GO:0004438">
    <property type="term" value="F:phosphatidylinositol-3-phosphate phosphatase activity"/>
    <property type="evidence" value="ECO:0007669"/>
    <property type="project" value="TreeGrafter"/>
</dbReference>
<dbReference type="SUPFAM" id="SSF50729">
    <property type="entry name" value="PH domain-like"/>
    <property type="match status" value="1"/>
</dbReference>
<dbReference type="SUPFAM" id="SSF52799">
    <property type="entry name" value="(Phosphotyrosine protein) phosphatases II"/>
    <property type="match status" value="1"/>
</dbReference>
<dbReference type="Pfam" id="PF06602">
    <property type="entry name" value="Myotub-related"/>
    <property type="match status" value="1"/>
</dbReference>
<evidence type="ECO:0000313" key="17">
    <source>
        <dbReference type="Proteomes" id="UP000275408"/>
    </source>
</evidence>